<dbReference type="Proteomes" id="UP000234855">
    <property type="component" value="Unassembled WGS sequence"/>
</dbReference>
<accession>A0A2N5IQJ9</accession>
<sequence>MAKDPSMVIIRGRLAADPELRTVGAQATPVVNLRILSSGGEKDTAGQPVEVTPTSWNCEAWRGLAEHIAASLAKGSQVIAVARPKTDRFTAQDGTERWSTRYVIDDIGASLQRATVQITKTGGGRNGNQHQAAPAPAQGHTGAMRNNDDFDTGEW</sequence>
<organism evidence="4 6">
    <name type="scientific">Bifidobacterium imperatoris</name>
    <dbReference type="NCBI Taxonomy" id="2020965"/>
    <lineage>
        <taxon>Bacteria</taxon>
        <taxon>Bacillati</taxon>
        <taxon>Actinomycetota</taxon>
        <taxon>Actinomycetes</taxon>
        <taxon>Bifidobacteriales</taxon>
        <taxon>Bifidobacteriaceae</taxon>
        <taxon>Bifidobacterium</taxon>
    </lineage>
</organism>
<name>A0A2N5IQJ9_9BIFI</name>
<evidence type="ECO:0000313" key="7">
    <source>
        <dbReference type="Proteomes" id="UP000663067"/>
    </source>
</evidence>
<reference evidence="5 7" key="2">
    <citation type="submission" date="2021-03" db="EMBL/GenBank/DDBJ databases">
        <title>Genome sequencing of Bifidobacterium imperatoris JCM 32708.</title>
        <authorList>
            <person name="Kim J."/>
        </authorList>
    </citation>
    <scope>NUCLEOTIDE SEQUENCE [LARGE SCALE GENOMIC DNA]</scope>
    <source>
        <strain evidence="5 7">JCM 32708</strain>
    </source>
</reference>
<feature type="region of interest" description="Disordered" evidence="3">
    <location>
        <begin position="121"/>
        <end position="155"/>
    </location>
</feature>
<keyword evidence="7" id="KW-1185">Reference proteome</keyword>
<protein>
    <recommendedName>
        <fullName evidence="2">Single-stranded DNA-binding protein</fullName>
    </recommendedName>
</protein>
<proteinExistence type="predicted"/>
<dbReference type="InterPro" id="IPR000424">
    <property type="entry name" value="Primosome_PriB/ssb"/>
</dbReference>
<dbReference type="EMBL" id="NMWV01000025">
    <property type="protein sequence ID" value="PLS24242.1"/>
    <property type="molecule type" value="Genomic_DNA"/>
</dbReference>
<dbReference type="EMBL" id="CP071591">
    <property type="protein sequence ID" value="QSY57266.1"/>
    <property type="molecule type" value="Genomic_DNA"/>
</dbReference>
<dbReference type="GO" id="GO:0003697">
    <property type="term" value="F:single-stranded DNA binding"/>
    <property type="evidence" value="ECO:0007669"/>
    <property type="project" value="InterPro"/>
</dbReference>
<dbReference type="Gene3D" id="2.40.50.140">
    <property type="entry name" value="Nucleic acid-binding proteins"/>
    <property type="match status" value="1"/>
</dbReference>
<dbReference type="SUPFAM" id="SSF50249">
    <property type="entry name" value="Nucleic acid-binding proteins"/>
    <property type="match status" value="1"/>
</dbReference>
<reference evidence="4 6" key="1">
    <citation type="submission" date="2017-07" db="EMBL/GenBank/DDBJ databases">
        <title>Bifidobacterium novel species.</title>
        <authorList>
            <person name="Lugli G.A."/>
            <person name="Milani C."/>
            <person name="Duranti S."/>
            <person name="Mangifesta M."/>
        </authorList>
    </citation>
    <scope>NUCLEOTIDE SEQUENCE [LARGE SCALE GENOMIC DNA]</scope>
    <source>
        <strain evidence="4 6">45</strain>
    </source>
</reference>
<dbReference type="Proteomes" id="UP000663067">
    <property type="component" value="Chromosome"/>
</dbReference>
<evidence type="ECO:0000313" key="4">
    <source>
        <dbReference type="EMBL" id="PLS24242.1"/>
    </source>
</evidence>
<keyword evidence="1 2" id="KW-0238">DNA-binding</keyword>
<dbReference type="Pfam" id="PF00436">
    <property type="entry name" value="SSB"/>
    <property type="match status" value="1"/>
</dbReference>
<dbReference type="InterPro" id="IPR011344">
    <property type="entry name" value="ssDNA-bd"/>
</dbReference>
<gene>
    <name evidence="5" type="ORF">BLI708_08470</name>
    <name evidence="4" type="ORF">Tam1G_1819</name>
</gene>
<evidence type="ECO:0000313" key="6">
    <source>
        <dbReference type="Proteomes" id="UP000234855"/>
    </source>
</evidence>
<dbReference type="AlphaFoldDB" id="A0A2N5IQJ9"/>
<dbReference type="CDD" id="cd04496">
    <property type="entry name" value="SSB_OBF"/>
    <property type="match status" value="1"/>
</dbReference>
<evidence type="ECO:0000313" key="5">
    <source>
        <dbReference type="EMBL" id="QSY57266.1"/>
    </source>
</evidence>
<dbReference type="PIRSF" id="PIRSF002070">
    <property type="entry name" value="SSB"/>
    <property type="match status" value="1"/>
</dbReference>
<feature type="compositionally biased region" description="Low complexity" evidence="3">
    <location>
        <begin position="127"/>
        <end position="140"/>
    </location>
</feature>
<dbReference type="GO" id="GO:0006260">
    <property type="term" value="P:DNA replication"/>
    <property type="evidence" value="ECO:0007669"/>
    <property type="project" value="InterPro"/>
</dbReference>
<evidence type="ECO:0000256" key="2">
    <source>
        <dbReference type="PIRNR" id="PIRNR002070"/>
    </source>
</evidence>
<dbReference type="RefSeq" id="WP_101626315.1">
    <property type="nucleotide sequence ID" value="NZ_CP071591.1"/>
</dbReference>
<dbReference type="InterPro" id="IPR012340">
    <property type="entry name" value="NA-bd_OB-fold"/>
</dbReference>
<dbReference type="PROSITE" id="PS50935">
    <property type="entry name" value="SSB"/>
    <property type="match status" value="1"/>
</dbReference>
<evidence type="ECO:0000256" key="3">
    <source>
        <dbReference type="SAM" id="MobiDB-lite"/>
    </source>
</evidence>
<evidence type="ECO:0000256" key="1">
    <source>
        <dbReference type="ARBA" id="ARBA00023125"/>
    </source>
</evidence>